<evidence type="ECO:0000313" key="4">
    <source>
        <dbReference type="Proteomes" id="UP000283077"/>
    </source>
</evidence>
<organism evidence="3 4">
    <name type="scientific">Rheinheimera riviphila</name>
    <dbReference type="NCBI Taxonomy" id="1834037"/>
    <lineage>
        <taxon>Bacteria</taxon>
        <taxon>Pseudomonadati</taxon>
        <taxon>Pseudomonadota</taxon>
        <taxon>Gammaproteobacteria</taxon>
        <taxon>Chromatiales</taxon>
        <taxon>Chromatiaceae</taxon>
        <taxon>Rheinheimera</taxon>
    </lineage>
</organism>
<comment type="caution">
    <text evidence="3">The sequence shown here is derived from an EMBL/GenBank/DDBJ whole genome shotgun (WGS) entry which is preliminary data.</text>
</comment>
<evidence type="ECO:0000313" key="3">
    <source>
        <dbReference type="EMBL" id="RVU31996.1"/>
    </source>
</evidence>
<dbReference type="SMART" id="SM00966">
    <property type="entry name" value="SpoVT_AbrB"/>
    <property type="match status" value="1"/>
</dbReference>
<dbReference type="EMBL" id="SACS01000032">
    <property type="protein sequence ID" value="RVU31996.1"/>
    <property type="molecule type" value="Genomic_DNA"/>
</dbReference>
<dbReference type="Proteomes" id="UP000283077">
    <property type="component" value="Unassembled WGS sequence"/>
</dbReference>
<name>A0A437QBV1_9GAMM</name>
<accession>A0A437QBV1</accession>
<dbReference type="PANTHER" id="PTHR40516">
    <property type="entry name" value="ANTITOXIN CHPS-RELATED"/>
    <property type="match status" value="1"/>
</dbReference>
<evidence type="ECO:0000259" key="2">
    <source>
        <dbReference type="PROSITE" id="PS51740"/>
    </source>
</evidence>
<dbReference type="Pfam" id="PF04014">
    <property type="entry name" value="MazE_antitoxin"/>
    <property type="match status" value="1"/>
</dbReference>
<dbReference type="GO" id="GO:0003677">
    <property type="term" value="F:DNA binding"/>
    <property type="evidence" value="ECO:0007669"/>
    <property type="project" value="UniProtKB-UniRule"/>
</dbReference>
<dbReference type="PROSITE" id="PS51740">
    <property type="entry name" value="SPOVT_ABRB"/>
    <property type="match status" value="1"/>
</dbReference>
<dbReference type="InterPro" id="IPR039052">
    <property type="entry name" value="Antitox_PemI-like"/>
</dbReference>
<dbReference type="PANTHER" id="PTHR40516:SF1">
    <property type="entry name" value="ANTITOXIN CHPS-RELATED"/>
    <property type="match status" value="1"/>
</dbReference>
<dbReference type="InterPro" id="IPR037914">
    <property type="entry name" value="SpoVT-AbrB_sf"/>
</dbReference>
<keyword evidence="1 3" id="KW-0238">DNA-binding</keyword>
<sequence>MLTHVRKIGNSAGTIIPAPLMKKLQLQEGDMVSIAEQDGNIIISPVKSRPKYQLADLLAQCDPTAPMPESLQEWDQATAVGNEI</sequence>
<proteinExistence type="predicted"/>
<dbReference type="OrthoDB" id="9795766at2"/>
<protein>
    <submittedName>
        <fullName evidence="3">AbrB/MazE/SpoVT family DNA-binding domain-containing protein</fullName>
    </submittedName>
</protein>
<dbReference type="AlphaFoldDB" id="A0A437QBV1"/>
<dbReference type="SUPFAM" id="SSF89447">
    <property type="entry name" value="AbrB/MazE/MraZ-like"/>
    <property type="match status" value="1"/>
</dbReference>
<evidence type="ECO:0000256" key="1">
    <source>
        <dbReference type="PROSITE-ProRule" id="PRU01076"/>
    </source>
</evidence>
<dbReference type="Gene3D" id="2.10.260.10">
    <property type="match status" value="1"/>
</dbReference>
<reference evidence="3 4" key="1">
    <citation type="submission" date="2019-01" db="EMBL/GenBank/DDBJ databases">
        <authorList>
            <person name="Chen W.-M."/>
        </authorList>
    </citation>
    <scope>NUCLEOTIDE SEQUENCE [LARGE SCALE GENOMIC DNA]</scope>
    <source>
        <strain evidence="3 4">KYPC3</strain>
    </source>
</reference>
<keyword evidence="4" id="KW-1185">Reference proteome</keyword>
<dbReference type="InterPro" id="IPR007159">
    <property type="entry name" value="SpoVT-AbrB_dom"/>
</dbReference>
<feature type="domain" description="SpoVT-AbrB" evidence="2">
    <location>
        <begin position="3"/>
        <end position="48"/>
    </location>
</feature>
<dbReference type="GO" id="GO:0097351">
    <property type="term" value="F:toxin sequestering activity"/>
    <property type="evidence" value="ECO:0007669"/>
    <property type="project" value="InterPro"/>
</dbReference>
<gene>
    <name evidence="3" type="ORF">EOE67_19250</name>
</gene>